<gene>
    <name evidence="2" type="ORF">RDB_LOCUS68593</name>
</gene>
<accession>A0A8H3C5J9</accession>
<dbReference type="CDD" id="cd09917">
    <property type="entry name" value="F-box_SF"/>
    <property type="match status" value="1"/>
</dbReference>
<dbReference type="AlphaFoldDB" id="A0A8H3C5J9"/>
<dbReference type="SUPFAM" id="SSF81383">
    <property type="entry name" value="F-box domain"/>
    <property type="match status" value="1"/>
</dbReference>
<evidence type="ECO:0000259" key="1">
    <source>
        <dbReference type="PROSITE" id="PS50181"/>
    </source>
</evidence>
<evidence type="ECO:0000313" key="3">
    <source>
        <dbReference type="Proteomes" id="UP000663850"/>
    </source>
</evidence>
<evidence type="ECO:0000313" key="2">
    <source>
        <dbReference type="EMBL" id="CAE6475520.1"/>
    </source>
</evidence>
<dbReference type="PROSITE" id="PS50181">
    <property type="entry name" value="FBOX"/>
    <property type="match status" value="1"/>
</dbReference>
<dbReference type="EMBL" id="CAJMWZ010003490">
    <property type="protein sequence ID" value="CAE6475520.1"/>
    <property type="molecule type" value="Genomic_DNA"/>
</dbReference>
<dbReference type="InterPro" id="IPR036047">
    <property type="entry name" value="F-box-like_dom_sf"/>
</dbReference>
<name>A0A8H3C5J9_9AGAM</name>
<dbReference type="Proteomes" id="UP000663850">
    <property type="component" value="Unassembled WGS sequence"/>
</dbReference>
<comment type="caution">
    <text evidence="2">The sequence shown here is derived from an EMBL/GenBank/DDBJ whole genome shotgun (WGS) entry which is preliminary data.</text>
</comment>
<organism evidence="2 3">
    <name type="scientific">Rhizoctonia solani</name>
    <dbReference type="NCBI Taxonomy" id="456999"/>
    <lineage>
        <taxon>Eukaryota</taxon>
        <taxon>Fungi</taxon>
        <taxon>Dikarya</taxon>
        <taxon>Basidiomycota</taxon>
        <taxon>Agaricomycotina</taxon>
        <taxon>Agaricomycetes</taxon>
        <taxon>Cantharellales</taxon>
        <taxon>Ceratobasidiaceae</taxon>
        <taxon>Rhizoctonia</taxon>
    </lineage>
</organism>
<reference evidence="2" key="1">
    <citation type="submission" date="2021-01" db="EMBL/GenBank/DDBJ databases">
        <authorList>
            <person name="Kaushik A."/>
        </authorList>
    </citation>
    <scope>NUCLEOTIDE SEQUENCE</scope>
    <source>
        <strain evidence="2">Type strain: AG8-Rh-89/</strain>
    </source>
</reference>
<proteinExistence type="predicted"/>
<dbReference type="InterPro" id="IPR032675">
    <property type="entry name" value="LRR_dom_sf"/>
</dbReference>
<dbReference type="Gene3D" id="1.20.1280.50">
    <property type="match status" value="1"/>
</dbReference>
<protein>
    <recommendedName>
        <fullName evidence="1">F-box domain-containing protein</fullName>
    </recommendedName>
</protein>
<feature type="domain" description="F-box" evidence="1">
    <location>
        <begin position="2"/>
        <end position="35"/>
    </location>
</feature>
<dbReference type="SUPFAM" id="SSF52047">
    <property type="entry name" value="RNI-like"/>
    <property type="match status" value="1"/>
</dbReference>
<dbReference type="Pfam" id="PF12937">
    <property type="entry name" value="F-box-like"/>
    <property type="match status" value="1"/>
</dbReference>
<dbReference type="Gene3D" id="3.80.10.10">
    <property type="entry name" value="Ribonuclease Inhibitor"/>
    <property type="match status" value="1"/>
</dbReference>
<sequence>MSLSLNRLPIEIRTMIFSQLSQRSLASASRVCRDWPVSAFPFLFHTLYMSSALHLEVLKEQLSLEDVSDALSVPVHVKGLELSGRVPKDSICHLAYIVPRLLHLSYIYWGLDFMPESLEWPFKCPALKSVHLWPKLVSTSLEGRSWIKQLPRFIQFTGLTHFSLKSRSIPYKFNEKHIRPLTSLLESSPNLESIILDLSSATKPPRTYSPTLIIEPLGDRLVLSQLRRCHFLGDADPDWFEFATEPTHPLRTFLARHTSIRDLAISCSTEVSGTGMELNNLPQLPPSIRHLAIPLFMCESVVESPLALHIESLAISNLSLHGDDPLGPLAEAVSKVTLPNLRKLEIWAGYGDFELGSGVFEAFVSAAKGLEELDFKAEVEDYDEFLTALDGAENLRQITVNPGQLLKPGFPITWNFALNELAEMCPRLEMILTHGGQMNRVIRDDSGEICWDYM</sequence>
<dbReference type="InterPro" id="IPR001810">
    <property type="entry name" value="F-box_dom"/>
</dbReference>